<feature type="region of interest" description="Disordered" evidence="1">
    <location>
        <begin position="38"/>
        <end position="70"/>
    </location>
</feature>
<protein>
    <submittedName>
        <fullName evidence="2">Uncharacterized protein</fullName>
    </submittedName>
</protein>
<dbReference type="AlphaFoldDB" id="A0A5B7HKA2"/>
<dbReference type="Proteomes" id="UP000324222">
    <property type="component" value="Unassembled WGS sequence"/>
</dbReference>
<dbReference type="EMBL" id="VSRR010033381">
    <property type="protein sequence ID" value="MPC71692.1"/>
    <property type="molecule type" value="Genomic_DNA"/>
</dbReference>
<organism evidence="2 3">
    <name type="scientific">Portunus trituberculatus</name>
    <name type="common">Swimming crab</name>
    <name type="synonym">Neptunus trituberculatus</name>
    <dbReference type="NCBI Taxonomy" id="210409"/>
    <lineage>
        <taxon>Eukaryota</taxon>
        <taxon>Metazoa</taxon>
        <taxon>Ecdysozoa</taxon>
        <taxon>Arthropoda</taxon>
        <taxon>Crustacea</taxon>
        <taxon>Multicrustacea</taxon>
        <taxon>Malacostraca</taxon>
        <taxon>Eumalacostraca</taxon>
        <taxon>Eucarida</taxon>
        <taxon>Decapoda</taxon>
        <taxon>Pleocyemata</taxon>
        <taxon>Brachyura</taxon>
        <taxon>Eubrachyura</taxon>
        <taxon>Portunoidea</taxon>
        <taxon>Portunidae</taxon>
        <taxon>Portuninae</taxon>
        <taxon>Portunus</taxon>
    </lineage>
</organism>
<proteinExistence type="predicted"/>
<reference evidence="2 3" key="1">
    <citation type="submission" date="2019-05" db="EMBL/GenBank/DDBJ databases">
        <title>Another draft genome of Portunus trituberculatus and its Hox gene families provides insights of decapod evolution.</title>
        <authorList>
            <person name="Jeong J.-H."/>
            <person name="Song I."/>
            <person name="Kim S."/>
            <person name="Choi T."/>
            <person name="Kim D."/>
            <person name="Ryu S."/>
            <person name="Kim W."/>
        </authorList>
    </citation>
    <scope>NUCLEOTIDE SEQUENCE [LARGE SCALE GENOMIC DNA]</scope>
    <source>
        <tissue evidence="2">Muscle</tissue>
    </source>
</reference>
<evidence type="ECO:0000256" key="1">
    <source>
        <dbReference type="SAM" id="MobiDB-lite"/>
    </source>
</evidence>
<name>A0A5B7HKA2_PORTR</name>
<evidence type="ECO:0000313" key="3">
    <source>
        <dbReference type="Proteomes" id="UP000324222"/>
    </source>
</evidence>
<comment type="caution">
    <text evidence="2">The sequence shown here is derived from an EMBL/GenBank/DDBJ whole genome shotgun (WGS) entry which is preliminary data.</text>
</comment>
<accession>A0A5B7HKA2</accession>
<feature type="compositionally biased region" description="Low complexity" evidence="1">
    <location>
        <begin position="38"/>
        <end position="50"/>
    </location>
</feature>
<feature type="region of interest" description="Disordered" evidence="1">
    <location>
        <begin position="1"/>
        <end position="21"/>
    </location>
</feature>
<sequence>MGQCPDSRSPQPPPGLIDSLWSVTGTLDSGIHMYFRRPSSASPPAVSYSRGAFRQSPNTRRWPPAASGKD</sequence>
<evidence type="ECO:0000313" key="2">
    <source>
        <dbReference type="EMBL" id="MPC71692.1"/>
    </source>
</evidence>
<keyword evidence="3" id="KW-1185">Reference proteome</keyword>
<gene>
    <name evidence="2" type="ORF">E2C01_065977</name>
</gene>